<feature type="compositionally biased region" description="Pro residues" evidence="3">
    <location>
        <begin position="206"/>
        <end position="215"/>
    </location>
</feature>
<evidence type="ECO:0000259" key="4">
    <source>
        <dbReference type="PROSITE" id="PS50977"/>
    </source>
</evidence>
<dbReference type="Proteomes" id="UP001501371">
    <property type="component" value="Unassembled WGS sequence"/>
</dbReference>
<feature type="compositionally biased region" description="Basic and acidic residues" evidence="3">
    <location>
        <begin position="151"/>
        <end position="166"/>
    </location>
</feature>
<feature type="region of interest" description="Disordered" evidence="3">
    <location>
        <begin position="146"/>
        <end position="275"/>
    </location>
</feature>
<keyword evidence="6" id="KW-1185">Reference proteome</keyword>
<feature type="region of interest" description="Disordered" evidence="3">
    <location>
        <begin position="111"/>
        <end position="130"/>
    </location>
</feature>
<dbReference type="Pfam" id="PF00440">
    <property type="entry name" value="TetR_N"/>
    <property type="match status" value="1"/>
</dbReference>
<dbReference type="Gene3D" id="1.10.357.10">
    <property type="entry name" value="Tetracycline Repressor, domain 2"/>
    <property type="match status" value="1"/>
</dbReference>
<dbReference type="InterPro" id="IPR001647">
    <property type="entry name" value="HTH_TetR"/>
</dbReference>
<protein>
    <recommendedName>
        <fullName evidence="4">HTH tetR-type domain-containing protein</fullName>
    </recommendedName>
</protein>
<feature type="compositionally biased region" description="Low complexity" evidence="3">
    <location>
        <begin position="224"/>
        <end position="274"/>
    </location>
</feature>
<dbReference type="PROSITE" id="PS50977">
    <property type="entry name" value="HTH_TETR_2"/>
    <property type="match status" value="1"/>
</dbReference>
<evidence type="ECO:0000313" key="6">
    <source>
        <dbReference type="Proteomes" id="UP001501371"/>
    </source>
</evidence>
<feature type="DNA-binding region" description="H-T-H motif" evidence="2">
    <location>
        <begin position="18"/>
        <end position="37"/>
    </location>
</feature>
<reference evidence="5 6" key="1">
    <citation type="journal article" date="2019" name="Int. J. Syst. Evol. Microbiol.">
        <title>The Global Catalogue of Microorganisms (GCM) 10K type strain sequencing project: providing services to taxonomists for standard genome sequencing and annotation.</title>
        <authorList>
            <consortium name="The Broad Institute Genomics Platform"/>
            <consortium name="The Broad Institute Genome Sequencing Center for Infectious Disease"/>
            <person name="Wu L."/>
            <person name="Ma J."/>
        </authorList>
    </citation>
    <scope>NUCLEOTIDE SEQUENCE [LARGE SCALE GENOMIC DNA]</scope>
    <source>
        <strain evidence="5 6">JCM 12696</strain>
    </source>
</reference>
<evidence type="ECO:0000256" key="2">
    <source>
        <dbReference type="PROSITE-ProRule" id="PRU00335"/>
    </source>
</evidence>
<organism evidence="5 6">
    <name type="scientific">Streptomyces hebeiensis</name>
    <dbReference type="NCBI Taxonomy" id="229486"/>
    <lineage>
        <taxon>Bacteria</taxon>
        <taxon>Bacillati</taxon>
        <taxon>Actinomycetota</taxon>
        <taxon>Actinomycetes</taxon>
        <taxon>Kitasatosporales</taxon>
        <taxon>Streptomycetaceae</taxon>
        <taxon>Streptomyces</taxon>
    </lineage>
</organism>
<feature type="domain" description="HTH tetR-type" evidence="4">
    <location>
        <begin position="1"/>
        <end position="55"/>
    </location>
</feature>
<keyword evidence="1 2" id="KW-0238">DNA-binding</keyword>
<gene>
    <name evidence="5" type="ORF">GCM10009654_38580</name>
</gene>
<sequence>MLSAALAALTELPWSSVRMVDVASAAGVSRQTLYNEFGSKDGLARALVRREADLYLHGVERLLDGGGDRPAPDRLVALAEWTVGQARARPLLRALLTGCWGEWLPAPRPVRAGAAQSPVPAQRRADAGAPATTDLVALVRDRTAAALHHSRTGDHARPGDRSRTGDRSWPADPVRPTEHSRAADRTAEPARLPRRPVRGRTAPSPAQAPAPPPAVLEPTGKDAPGSWGPLGQQGPQGQQGLRGQQALQGQQEAQAPQGVQGAPGSQGAPGAQGSLPGRADLLHRCELAIRLALAHVIAPGAEPVGPFVRTAVTARISAPTPRAGAR</sequence>
<feature type="compositionally biased region" description="Basic and acidic residues" evidence="3">
    <location>
        <begin position="175"/>
        <end position="188"/>
    </location>
</feature>
<comment type="caution">
    <text evidence="5">The sequence shown here is derived from an EMBL/GenBank/DDBJ whole genome shotgun (WGS) entry which is preliminary data.</text>
</comment>
<name>A0ABN1UX52_9ACTN</name>
<dbReference type="EMBL" id="BAAAKV010000034">
    <property type="protein sequence ID" value="GAA1177589.1"/>
    <property type="molecule type" value="Genomic_DNA"/>
</dbReference>
<dbReference type="SUPFAM" id="SSF46689">
    <property type="entry name" value="Homeodomain-like"/>
    <property type="match status" value="1"/>
</dbReference>
<evidence type="ECO:0000313" key="5">
    <source>
        <dbReference type="EMBL" id="GAA1177589.1"/>
    </source>
</evidence>
<evidence type="ECO:0000256" key="1">
    <source>
        <dbReference type="ARBA" id="ARBA00023125"/>
    </source>
</evidence>
<dbReference type="InterPro" id="IPR009057">
    <property type="entry name" value="Homeodomain-like_sf"/>
</dbReference>
<proteinExistence type="predicted"/>
<accession>A0ABN1UX52</accession>
<evidence type="ECO:0000256" key="3">
    <source>
        <dbReference type="SAM" id="MobiDB-lite"/>
    </source>
</evidence>